<evidence type="ECO:0000313" key="1">
    <source>
        <dbReference type="EMBL" id="RMZ98860.1"/>
    </source>
</evidence>
<name>A0A3M7PJI8_BRAPC</name>
<organism evidence="1 2">
    <name type="scientific">Brachionus plicatilis</name>
    <name type="common">Marine rotifer</name>
    <name type="synonym">Brachionus muelleri</name>
    <dbReference type="NCBI Taxonomy" id="10195"/>
    <lineage>
        <taxon>Eukaryota</taxon>
        <taxon>Metazoa</taxon>
        <taxon>Spiralia</taxon>
        <taxon>Gnathifera</taxon>
        <taxon>Rotifera</taxon>
        <taxon>Eurotatoria</taxon>
        <taxon>Monogononta</taxon>
        <taxon>Pseudotrocha</taxon>
        <taxon>Ploima</taxon>
        <taxon>Brachionidae</taxon>
        <taxon>Brachionus</taxon>
    </lineage>
</organism>
<reference evidence="1 2" key="1">
    <citation type="journal article" date="2018" name="Sci. Rep.">
        <title>Genomic signatures of local adaptation to the degree of environmental predictability in rotifers.</title>
        <authorList>
            <person name="Franch-Gras L."/>
            <person name="Hahn C."/>
            <person name="Garcia-Roger E.M."/>
            <person name="Carmona M.J."/>
            <person name="Serra M."/>
            <person name="Gomez A."/>
        </authorList>
    </citation>
    <scope>NUCLEOTIDE SEQUENCE [LARGE SCALE GENOMIC DNA]</scope>
    <source>
        <strain evidence="1">HYR1</strain>
    </source>
</reference>
<protein>
    <submittedName>
        <fullName evidence="1">Uncharacterized protein</fullName>
    </submittedName>
</protein>
<accession>A0A3M7PJI8</accession>
<dbReference type="AlphaFoldDB" id="A0A3M7PJI8"/>
<sequence>MKGSLCSLKLSKINFFFVIEIFFSDQNLLLETLIKTKNFNSKKTLSQIYKLGLIMYSNYKKLSGS</sequence>
<keyword evidence="2" id="KW-1185">Reference proteome</keyword>
<evidence type="ECO:0000313" key="2">
    <source>
        <dbReference type="Proteomes" id="UP000276133"/>
    </source>
</evidence>
<gene>
    <name evidence="1" type="ORF">BpHYR1_016305</name>
</gene>
<dbReference type="EMBL" id="REGN01010517">
    <property type="protein sequence ID" value="RMZ98860.1"/>
    <property type="molecule type" value="Genomic_DNA"/>
</dbReference>
<comment type="caution">
    <text evidence="1">The sequence shown here is derived from an EMBL/GenBank/DDBJ whole genome shotgun (WGS) entry which is preliminary data.</text>
</comment>
<proteinExistence type="predicted"/>
<dbReference type="Proteomes" id="UP000276133">
    <property type="component" value="Unassembled WGS sequence"/>
</dbReference>